<evidence type="ECO:0000256" key="4">
    <source>
        <dbReference type="SAM" id="MobiDB-lite"/>
    </source>
</evidence>
<comment type="similarity">
    <text evidence="1">Belongs to the EndA/NucM nuclease family.</text>
</comment>
<accession>A0A7J5AT61</accession>
<keyword evidence="5" id="KW-0255">Endonuclease</keyword>
<dbReference type="GO" id="GO:0004519">
    <property type="term" value="F:endonuclease activity"/>
    <property type="evidence" value="ECO:0007669"/>
    <property type="project" value="UniProtKB-KW"/>
</dbReference>
<feature type="region of interest" description="Disordered" evidence="4">
    <location>
        <begin position="201"/>
        <end position="247"/>
    </location>
</feature>
<dbReference type="Proteomes" id="UP000467305">
    <property type="component" value="Unassembled WGS sequence"/>
</dbReference>
<keyword evidence="3" id="KW-0378">Hydrolase</keyword>
<gene>
    <name evidence="5" type="ORF">F7018_00400</name>
</gene>
<reference evidence="5 6" key="1">
    <citation type="submission" date="2019-09" db="EMBL/GenBank/DDBJ databases">
        <authorList>
            <person name="Cao W.R."/>
        </authorList>
    </citation>
    <scope>NUCLEOTIDE SEQUENCE [LARGE SCALE GENOMIC DNA]</scope>
    <source>
        <strain evidence="6">a4</strain>
    </source>
</reference>
<keyword evidence="2" id="KW-0540">Nuclease</keyword>
<evidence type="ECO:0000256" key="1">
    <source>
        <dbReference type="ARBA" id="ARBA00006429"/>
    </source>
</evidence>
<evidence type="ECO:0000256" key="2">
    <source>
        <dbReference type="ARBA" id="ARBA00022722"/>
    </source>
</evidence>
<dbReference type="InterPro" id="IPR007346">
    <property type="entry name" value="Endonuclease-I"/>
</dbReference>
<dbReference type="Pfam" id="PF04231">
    <property type="entry name" value="Endonuclease_1"/>
    <property type="match status" value="1"/>
</dbReference>
<protein>
    <submittedName>
        <fullName evidence="5">Endonuclease</fullName>
    </submittedName>
</protein>
<name>A0A7J5AT61_9FLAO</name>
<dbReference type="OrthoDB" id="5500612at2"/>
<dbReference type="EMBL" id="WAAU01000003">
    <property type="protein sequence ID" value="KAB1160828.1"/>
    <property type="molecule type" value="Genomic_DNA"/>
</dbReference>
<dbReference type="Pfam" id="PF17963">
    <property type="entry name" value="Big_9"/>
    <property type="match status" value="1"/>
</dbReference>
<dbReference type="InterPro" id="IPR044925">
    <property type="entry name" value="His-Me_finger_sf"/>
</dbReference>
<evidence type="ECO:0000256" key="3">
    <source>
        <dbReference type="ARBA" id="ARBA00022801"/>
    </source>
</evidence>
<dbReference type="AlphaFoldDB" id="A0A7J5AT61"/>
<organism evidence="5 6">
    <name type="scientific">Tenacibaculum aiptasiae</name>
    <dbReference type="NCBI Taxonomy" id="426481"/>
    <lineage>
        <taxon>Bacteria</taxon>
        <taxon>Pseudomonadati</taxon>
        <taxon>Bacteroidota</taxon>
        <taxon>Flavobacteriia</taxon>
        <taxon>Flavobacteriales</taxon>
        <taxon>Flavobacteriaceae</taxon>
        <taxon>Tenacibaculum</taxon>
    </lineage>
</organism>
<evidence type="ECO:0000313" key="5">
    <source>
        <dbReference type="EMBL" id="KAB1160828.1"/>
    </source>
</evidence>
<proteinExistence type="inferred from homology"/>
<dbReference type="GO" id="GO:0016787">
    <property type="term" value="F:hydrolase activity"/>
    <property type="evidence" value="ECO:0007669"/>
    <property type="project" value="UniProtKB-KW"/>
</dbReference>
<dbReference type="PANTHER" id="PTHR33607">
    <property type="entry name" value="ENDONUCLEASE-1"/>
    <property type="match status" value="1"/>
</dbReference>
<dbReference type="PANTHER" id="PTHR33607:SF2">
    <property type="entry name" value="ENDONUCLEASE-1"/>
    <property type="match status" value="1"/>
</dbReference>
<dbReference type="Gene3D" id="2.60.40.3440">
    <property type="match status" value="1"/>
</dbReference>
<evidence type="ECO:0000313" key="6">
    <source>
        <dbReference type="Proteomes" id="UP000467305"/>
    </source>
</evidence>
<comment type="caution">
    <text evidence="5">The sequence shown here is derived from an EMBL/GenBank/DDBJ whole genome shotgun (WGS) entry which is preliminary data.</text>
</comment>
<keyword evidence="6" id="KW-1185">Reference proteome</keyword>
<sequence>MLGVIALLYINCGGNDSEVVPPVPEDKVTAINDSYQGEENKAKVISDFLSNDTYKQGNVKITVEPNSLKNGAITQSGNSFTYTPAKDFVGNDSFKYTICSTITTSSCSTATITVTVKASTGNSNNSGNFNIPSSLASYYNDVNFTLTGSALKDALATKITSTHATNLSYTPGVWDVLKQSDLDPTNNTKVLLVYGYNDSDGNTVTDRSRGKDSNGGTAGSDWNREHVYPRSLGTPNLGSTGPGSDAHHLRPSDVTMNSNRGNKLFAAGSGNAKDVSGNWYPGEEWQGDVARMIMYMYLRYGNQCLPKNVIVGSANSSDSNMIDLLLQWNIDDPVSDFEKTRNNVVANAQGNRNPLIDNPYLATVIWGGGDAENTWK</sequence>
<dbReference type="SUPFAM" id="SSF54060">
    <property type="entry name" value="His-Me finger endonucleases"/>
    <property type="match status" value="1"/>
</dbReference>